<dbReference type="PANTHER" id="PTHR11977:SF51">
    <property type="entry name" value="PROTEIN FLIGHTLESS-1 HOMOLOG"/>
    <property type="match status" value="1"/>
</dbReference>
<accession>A0A7S0GZQ6</accession>
<dbReference type="SUPFAM" id="SSF55753">
    <property type="entry name" value="Actin depolymerizing proteins"/>
    <property type="match status" value="5"/>
</dbReference>
<dbReference type="AlphaFoldDB" id="A0A7S0GZQ6"/>
<feature type="compositionally biased region" description="Basic and acidic residues" evidence="5">
    <location>
        <begin position="815"/>
        <end position="830"/>
    </location>
</feature>
<dbReference type="GO" id="GO:0051693">
    <property type="term" value="P:actin filament capping"/>
    <property type="evidence" value="ECO:0007669"/>
    <property type="project" value="UniProtKB-KW"/>
</dbReference>
<reference evidence="7" key="1">
    <citation type="submission" date="2021-01" db="EMBL/GenBank/DDBJ databases">
        <authorList>
            <person name="Corre E."/>
            <person name="Pelletier E."/>
            <person name="Niang G."/>
            <person name="Scheremetjew M."/>
            <person name="Finn R."/>
            <person name="Kale V."/>
            <person name="Holt S."/>
            <person name="Cochrane G."/>
            <person name="Meng A."/>
            <person name="Brown T."/>
            <person name="Cohen L."/>
        </authorList>
    </citation>
    <scope>NUCLEOTIDE SEQUENCE</scope>
    <source>
        <strain evidence="7">CCAC1681</strain>
    </source>
</reference>
<dbReference type="EMBL" id="HBEN01013976">
    <property type="protein sequence ID" value="CAD8450390.1"/>
    <property type="molecule type" value="Transcribed_RNA"/>
</dbReference>
<dbReference type="InterPro" id="IPR036886">
    <property type="entry name" value="Villin_headpiece_dom_sf"/>
</dbReference>
<dbReference type="SUPFAM" id="SSF47050">
    <property type="entry name" value="VHP, Villin headpiece domain"/>
    <property type="match status" value="1"/>
</dbReference>
<evidence type="ECO:0000256" key="5">
    <source>
        <dbReference type="SAM" id="MobiDB-lite"/>
    </source>
</evidence>
<dbReference type="Pfam" id="PF00626">
    <property type="entry name" value="Gelsolin"/>
    <property type="match status" value="6"/>
</dbReference>
<dbReference type="FunFam" id="3.40.20.10:FF:000005">
    <property type="entry name" value="Gelsolin"/>
    <property type="match status" value="1"/>
</dbReference>
<evidence type="ECO:0000256" key="2">
    <source>
        <dbReference type="ARBA" id="ARBA00022467"/>
    </source>
</evidence>
<dbReference type="SUPFAM" id="SSF82754">
    <property type="entry name" value="C-terminal, gelsolin-like domain of Sec23/24"/>
    <property type="match status" value="1"/>
</dbReference>
<feature type="region of interest" description="Disordered" evidence="5">
    <location>
        <begin position="809"/>
        <end position="890"/>
    </location>
</feature>
<proteinExistence type="inferred from homology"/>
<dbReference type="SMART" id="SM00262">
    <property type="entry name" value="GEL"/>
    <property type="match status" value="6"/>
</dbReference>
<evidence type="ECO:0000256" key="1">
    <source>
        <dbReference type="ARBA" id="ARBA00008418"/>
    </source>
</evidence>
<evidence type="ECO:0000256" key="4">
    <source>
        <dbReference type="ARBA" id="ARBA00023203"/>
    </source>
</evidence>
<dbReference type="GO" id="GO:0007010">
    <property type="term" value="P:cytoskeleton organization"/>
    <property type="evidence" value="ECO:0007669"/>
    <property type="project" value="InterPro"/>
</dbReference>
<organism evidence="7">
    <name type="scientific">Micromonas pusilla</name>
    <name type="common">Picoplanktonic green alga</name>
    <name type="synonym">Chromulina pusilla</name>
    <dbReference type="NCBI Taxonomy" id="38833"/>
    <lineage>
        <taxon>Eukaryota</taxon>
        <taxon>Viridiplantae</taxon>
        <taxon>Chlorophyta</taxon>
        <taxon>Mamiellophyceae</taxon>
        <taxon>Mamiellales</taxon>
        <taxon>Mamiellaceae</taxon>
        <taxon>Micromonas</taxon>
    </lineage>
</organism>
<evidence type="ECO:0000313" key="7">
    <source>
        <dbReference type="EMBL" id="CAD8450390.1"/>
    </source>
</evidence>
<dbReference type="PANTHER" id="PTHR11977">
    <property type="entry name" value="VILLIN"/>
    <property type="match status" value="1"/>
</dbReference>
<dbReference type="CDD" id="cd11289">
    <property type="entry name" value="gelsolin_S2_like"/>
    <property type="match status" value="1"/>
</dbReference>
<sequence>MSAAELFAGAGASPGVETWRIEQMKPVKQANFTGKFHTGDSYIVLHTWESKGSTLMNVHFWIGAESTRDEAGAAALLTVELDQLLGDLPTQFRETQGCESDEFLQLWPTGAQYLAGGVDSAFTAVDRDAYTTRLLHVKGKRNVRVMQVPVSVASLNSGDVFLLDTGRTVTQWNGRHASRAEKAKALDVALAVKSEEHFGKSSLVAIDEADTDFDDHTVRAFFSVLSSDGKDENGKDEIRLSADEAKRVAAAVKTAAEGGDDDAVSEASVGAAAVRLYHLMDDEKTGTLTMTEEVERPLKRDCLKTEDVFVLCAGGGVYVWVGKKASRAERAGANEFLAGGERAVKFLDANGLRLDAPVKIVKEGTENALFKQAFYRWGGDQKALAPAPRDSTSAPKSPKSEVDVDALVAGEKLGDETGHAFDDGQSGVLLVWRVEDFKLAPVKEASHGQFFCGDSYVLHYAYDDGKSHVVYFWQGRESSQDEKAASALLAKEVDDKLGGCATQVRVTQGKEPEHFCALFQGRMVVRSGGKASGFKNVDAADVYDEDGVCLYHVRGTSERNVRAVQVADDASCLNSGDCFILTLEARDATCVEDENGVVTKVPPSDPRVLVWVGAGSSAAERECAARVATLLAPGVGVGSSRVETVPEGEEPAVFWERIGGKKPYAKFSAESAPASDPRLFQLCDAAAGGRGIKAEEIFNFTQEDLDDDDVMLLDVATEVFLWIGKNANENEKRESLLLAQRYVARAAETDGRDVDTIITTVPAGKEPKMFTAHFIAWDASKASATFVDPYELKLKQAMAANPATLELPALRKTPAKKEPEASDAEMKDAEGDAAATNAAFEKPALREITRVVSPGGSNVSTPVKKASEEREVSTPKSTPGAPSPWSGVAEVTTPGGSKVFAYDALVKMDGTAGIDMARKESYLSEREFETVFGLTRDAFEKLAEWKRKDAKKKVGLF</sequence>
<dbReference type="CDD" id="cd11290">
    <property type="entry name" value="gelsolin_S1_like"/>
    <property type="match status" value="1"/>
</dbReference>
<name>A0A7S0GZQ6_MICPS</name>
<dbReference type="CDD" id="cd11293">
    <property type="entry name" value="gelsolin_S4_like"/>
    <property type="match status" value="1"/>
</dbReference>
<keyword evidence="3" id="KW-0677">Repeat</keyword>
<dbReference type="SMART" id="SM00153">
    <property type="entry name" value="VHP"/>
    <property type="match status" value="1"/>
</dbReference>
<comment type="similarity">
    <text evidence="1">Belongs to the villin/gelsolin family.</text>
</comment>
<dbReference type="InterPro" id="IPR007123">
    <property type="entry name" value="Gelsolin-like_dom"/>
</dbReference>
<dbReference type="InterPro" id="IPR007122">
    <property type="entry name" value="Villin/Gelsolin"/>
</dbReference>
<dbReference type="InterPro" id="IPR003128">
    <property type="entry name" value="Villin_headpiece"/>
</dbReference>
<dbReference type="Pfam" id="PF02209">
    <property type="entry name" value="VHP"/>
    <property type="match status" value="1"/>
</dbReference>
<dbReference type="GO" id="GO:0051015">
    <property type="term" value="F:actin filament binding"/>
    <property type="evidence" value="ECO:0007669"/>
    <property type="project" value="InterPro"/>
</dbReference>
<keyword evidence="2" id="KW-0117">Actin capping</keyword>
<evidence type="ECO:0000259" key="6">
    <source>
        <dbReference type="PROSITE" id="PS51089"/>
    </source>
</evidence>
<gene>
    <name evidence="7" type="ORF">MSP1401_LOCUS11634</name>
</gene>
<dbReference type="PROSITE" id="PS51089">
    <property type="entry name" value="HP"/>
    <property type="match status" value="1"/>
</dbReference>
<dbReference type="Gene3D" id="1.10.950.10">
    <property type="entry name" value="Villin headpiece domain"/>
    <property type="match status" value="1"/>
</dbReference>
<feature type="domain" description="HP" evidence="6">
    <location>
        <begin position="894"/>
        <end position="957"/>
    </location>
</feature>
<keyword evidence="4" id="KW-0009">Actin-binding</keyword>
<protein>
    <recommendedName>
        <fullName evidence="6">HP domain-containing protein</fullName>
    </recommendedName>
</protein>
<dbReference type="Gene3D" id="3.40.20.10">
    <property type="entry name" value="Severin"/>
    <property type="match status" value="6"/>
</dbReference>
<dbReference type="CDD" id="cd11288">
    <property type="entry name" value="gelsolin_S5_like"/>
    <property type="match status" value="1"/>
</dbReference>
<dbReference type="PRINTS" id="PR00597">
    <property type="entry name" value="GELSOLIN"/>
</dbReference>
<dbReference type="InterPro" id="IPR036180">
    <property type="entry name" value="Gelsolin-like_dom_sf"/>
</dbReference>
<evidence type="ECO:0000256" key="3">
    <source>
        <dbReference type="ARBA" id="ARBA00022737"/>
    </source>
</evidence>
<dbReference type="InterPro" id="IPR029006">
    <property type="entry name" value="ADF-H/Gelsolin-like_dom_sf"/>
</dbReference>